<sequence length="181" mass="20800">MTSDKGSAIGLKLETIEQWLLSSSFSCLLNLPKLTTETPCFNLSTGFPILDKKKANDKKMEILEKACLQEQEQNRINQELEQERIRIMKAEIQERFHIKQEKIRAEQLKEEERIIMMDTNDFVSSSSAVNLFYCWPCCVGLLSNLLYCCSGPGSGSESIQTVIDTDWFKESTEGLNQWMDR</sequence>
<dbReference type="Proteomes" id="UP001060215">
    <property type="component" value="Chromosome 1"/>
</dbReference>
<protein>
    <submittedName>
        <fullName evidence="1">Uncharacterized protein</fullName>
    </submittedName>
</protein>
<dbReference type="EMBL" id="CM045758">
    <property type="protein sequence ID" value="KAI8029447.1"/>
    <property type="molecule type" value="Genomic_DNA"/>
</dbReference>
<accession>A0ACC0IU66</accession>
<evidence type="ECO:0000313" key="2">
    <source>
        <dbReference type="Proteomes" id="UP001060215"/>
    </source>
</evidence>
<organism evidence="1 2">
    <name type="scientific">Camellia lanceoleosa</name>
    <dbReference type="NCBI Taxonomy" id="1840588"/>
    <lineage>
        <taxon>Eukaryota</taxon>
        <taxon>Viridiplantae</taxon>
        <taxon>Streptophyta</taxon>
        <taxon>Embryophyta</taxon>
        <taxon>Tracheophyta</taxon>
        <taxon>Spermatophyta</taxon>
        <taxon>Magnoliopsida</taxon>
        <taxon>eudicotyledons</taxon>
        <taxon>Gunneridae</taxon>
        <taxon>Pentapetalae</taxon>
        <taxon>asterids</taxon>
        <taxon>Ericales</taxon>
        <taxon>Theaceae</taxon>
        <taxon>Camellia</taxon>
    </lineage>
</organism>
<keyword evidence="2" id="KW-1185">Reference proteome</keyword>
<evidence type="ECO:0000313" key="1">
    <source>
        <dbReference type="EMBL" id="KAI8029447.1"/>
    </source>
</evidence>
<gene>
    <name evidence="1" type="ORF">LOK49_LG01G00262</name>
</gene>
<comment type="caution">
    <text evidence="1">The sequence shown here is derived from an EMBL/GenBank/DDBJ whole genome shotgun (WGS) entry which is preliminary data.</text>
</comment>
<proteinExistence type="predicted"/>
<name>A0ACC0IU66_9ERIC</name>
<reference evidence="1 2" key="1">
    <citation type="journal article" date="2022" name="Plant J.">
        <title>Chromosome-level genome of Camellia lanceoleosa provides a valuable resource for understanding genome evolution and self-incompatibility.</title>
        <authorList>
            <person name="Gong W."/>
            <person name="Xiao S."/>
            <person name="Wang L."/>
            <person name="Liao Z."/>
            <person name="Chang Y."/>
            <person name="Mo W."/>
            <person name="Hu G."/>
            <person name="Li W."/>
            <person name="Zhao G."/>
            <person name="Zhu H."/>
            <person name="Hu X."/>
            <person name="Ji K."/>
            <person name="Xiang X."/>
            <person name="Song Q."/>
            <person name="Yuan D."/>
            <person name="Jin S."/>
            <person name="Zhang L."/>
        </authorList>
    </citation>
    <scope>NUCLEOTIDE SEQUENCE [LARGE SCALE GENOMIC DNA]</scope>
    <source>
        <strain evidence="1">SQ_2022a</strain>
    </source>
</reference>